<gene>
    <name evidence="2" type="ORF">DB30_07337</name>
</gene>
<protein>
    <recommendedName>
        <fullName evidence="1">Sialidase domain-containing protein</fullName>
    </recommendedName>
</protein>
<name>A0A0C2CWK2_9BACT</name>
<dbReference type="AlphaFoldDB" id="A0A0C2CWK2"/>
<feature type="domain" description="Sialidase" evidence="1">
    <location>
        <begin position="59"/>
        <end position="341"/>
    </location>
</feature>
<evidence type="ECO:0000313" key="2">
    <source>
        <dbReference type="EMBL" id="KIG14000.1"/>
    </source>
</evidence>
<dbReference type="PANTHER" id="PTHR43752">
    <property type="entry name" value="BNR/ASP-BOX REPEAT FAMILY PROTEIN"/>
    <property type="match status" value="1"/>
</dbReference>
<reference evidence="2 3" key="1">
    <citation type="submission" date="2014-12" db="EMBL/GenBank/DDBJ databases">
        <title>Genome assembly of Enhygromyxa salina DSM 15201.</title>
        <authorList>
            <person name="Sharma G."/>
            <person name="Subramanian S."/>
        </authorList>
    </citation>
    <scope>NUCLEOTIDE SEQUENCE [LARGE SCALE GENOMIC DNA]</scope>
    <source>
        <strain evidence="2 3">DSM 15201</strain>
    </source>
</reference>
<dbReference type="EMBL" id="JMCC02000082">
    <property type="protein sequence ID" value="KIG14000.1"/>
    <property type="molecule type" value="Genomic_DNA"/>
</dbReference>
<dbReference type="Pfam" id="PF13088">
    <property type="entry name" value="BNR_2"/>
    <property type="match status" value="1"/>
</dbReference>
<organism evidence="2 3">
    <name type="scientific">Enhygromyxa salina</name>
    <dbReference type="NCBI Taxonomy" id="215803"/>
    <lineage>
        <taxon>Bacteria</taxon>
        <taxon>Pseudomonadati</taxon>
        <taxon>Myxococcota</taxon>
        <taxon>Polyangia</taxon>
        <taxon>Nannocystales</taxon>
        <taxon>Nannocystaceae</taxon>
        <taxon>Enhygromyxa</taxon>
    </lineage>
</organism>
<comment type="caution">
    <text evidence="2">The sequence shown here is derived from an EMBL/GenBank/DDBJ whole genome shotgun (WGS) entry which is preliminary data.</text>
</comment>
<dbReference type="PANTHER" id="PTHR43752:SF2">
    <property type="entry name" value="BNR_ASP-BOX REPEAT FAMILY PROTEIN"/>
    <property type="match status" value="1"/>
</dbReference>
<dbReference type="Proteomes" id="UP000031599">
    <property type="component" value="Unassembled WGS sequence"/>
</dbReference>
<proteinExistence type="predicted"/>
<sequence>MFTVSEGPFAIRETIAGEHLAFPDITRLADGRLLLVYREAGMHAVDTSGQLVKQFGQPDGHGWSEPELLWDEPDIDDRDPSITTLADGTVSLNYFRYQFQPTLNGPLSVYQVFYGESHDDGASFGPPSIIAGQMDYPDAGIGSEGVWEDAGGVPITVRACSSPVVELDGRVVAPLYGGPPWVPGNPDSPRSQVILATSETHGQSWSEAALSLDPAADAWLQEPSILALDDQRLLMHVRVAEGDSPDNAADMRQAVSEDGGLSWSEYVPFDFIGQAPDLARLDSGLLVSAFRWVDDTMTQTAVNFMYSMDEGQSWSEMISIVPPQFSDVGYPSILELDDGRVMFVYYVSGTSIRATIYDVELVELDPG</sequence>
<dbReference type="RefSeq" id="WP_052554515.1">
    <property type="nucleotide sequence ID" value="NZ_JMCC02000082.1"/>
</dbReference>
<dbReference type="InterPro" id="IPR011040">
    <property type="entry name" value="Sialidase"/>
</dbReference>
<dbReference type="Gene3D" id="2.120.10.10">
    <property type="match status" value="1"/>
</dbReference>
<evidence type="ECO:0000259" key="1">
    <source>
        <dbReference type="Pfam" id="PF13088"/>
    </source>
</evidence>
<accession>A0A0C2CWK2</accession>
<dbReference type="SUPFAM" id="SSF50939">
    <property type="entry name" value="Sialidases"/>
    <property type="match status" value="1"/>
</dbReference>
<dbReference type="CDD" id="cd15482">
    <property type="entry name" value="Sialidase_non-viral"/>
    <property type="match status" value="1"/>
</dbReference>
<evidence type="ECO:0000313" key="3">
    <source>
        <dbReference type="Proteomes" id="UP000031599"/>
    </source>
</evidence>
<dbReference type="InterPro" id="IPR036278">
    <property type="entry name" value="Sialidase_sf"/>
</dbReference>